<keyword evidence="2 7" id="KW-0813">Transport</keyword>
<proteinExistence type="inferred from homology"/>
<dbReference type="EMBL" id="CADCWH010000367">
    <property type="protein sequence ID" value="CAA9568624.1"/>
    <property type="molecule type" value="Genomic_DNA"/>
</dbReference>
<keyword evidence="7" id="KW-0139">CF(1)</keyword>
<dbReference type="GO" id="GO:0016787">
    <property type="term" value="F:hydrolase activity"/>
    <property type="evidence" value="ECO:0007669"/>
    <property type="project" value="UniProtKB-KW"/>
</dbReference>
<dbReference type="InterPro" id="IPR000711">
    <property type="entry name" value="ATPase_OSCP/dsu"/>
</dbReference>
<dbReference type="InterPro" id="IPR020781">
    <property type="entry name" value="ATPase_OSCP/d_CS"/>
</dbReference>
<comment type="function">
    <text evidence="7">This protein is part of the stalk that links CF(0) to CF(1). It either transmits conformational changes from CF(0) to CF(1) or is implicated in proton conduction.</text>
</comment>
<dbReference type="GO" id="GO:0045259">
    <property type="term" value="C:proton-transporting ATP synthase complex"/>
    <property type="evidence" value="ECO:0007669"/>
    <property type="project" value="UniProtKB-KW"/>
</dbReference>
<gene>
    <name evidence="7" type="primary">atpH</name>
    <name evidence="8" type="ORF">AVDCRST_MAG70-2280</name>
</gene>
<keyword evidence="5 7" id="KW-0472">Membrane</keyword>
<accession>A0A6J4V4U9</accession>
<dbReference type="PANTHER" id="PTHR11910">
    <property type="entry name" value="ATP SYNTHASE DELTA CHAIN"/>
    <property type="match status" value="1"/>
</dbReference>
<sequence>MASAAKRYAQAVVELATERGTLDAWQRDLNTFAEFMARQDMAPLFQSPNVPQEQKEQMLDTALADAQPEARNLAKMLIARERLAIVPRLVVEFTRARMAVQGIVVADVTTAEPLSALGETEMRARLQEMFGKQVEMHLHTDPEIIGGLIVRVGDQLIDGSVANQLRQLRTRLATGAITP</sequence>
<evidence type="ECO:0000313" key="8">
    <source>
        <dbReference type="EMBL" id="CAA9568624.1"/>
    </source>
</evidence>
<keyword evidence="3 7" id="KW-0375">Hydrogen ion transport</keyword>
<keyword evidence="7" id="KW-1003">Cell membrane</keyword>
<evidence type="ECO:0000256" key="2">
    <source>
        <dbReference type="ARBA" id="ARBA00022448"/>
    </source>
</evidence>
<organism evidence="8">
    <name type="scientific">uncultured Thermomicrobiales bacterium</name>
    <dbReference type="NCBI Taxonomy" id="1645740"/>
    <lineage>
        <taxon>Bacteria</taxon>
        <taxon>Pseudomonadati</taxon>
        <taxon>Thermomicrobiota</taxon>
        <taxon>Thermomicrobia</taxon>
        <taxon>Thermomicrobiales</taxon>
        <taxon>environmental samples</taxon>
    </lineage>
</organism>
<dbReference type="PROSITE" id="PS00389">
    <property type="entry name" value="ATPASE_DELTA"/>
    <property type="match status" value="1"/>
</dbReference>
<dbReference type="HAMAP" id="MF_01416">
    <property type="entry name" value="ATP_synth_delta_bact"/>
    <property type="match status" value="1"/>
</dbReference>
<evidence type="ECO:0000256" key="3">
    <source>
        <dbReference type="ARBA" id="ARBA00022781"/>
    </source>
</evidence>
<protein>
    <recommendedName>
        <fullName evidence="7">ATP synthase subunit delta</fullName>
    </recommendedName>
    <alternativeName>
        <fullName evidence="7">ATP synthase F(1) sector subunit delta</fullName>
    </alternativeName>
    <alternativeName>
        <fullName evidence="7">F-type ATPase subunit delta</fullName>
        <shortName evidence="7">F-ATPase subunit delta</shortName>
    </alternativeName>
</protein>
<name>A0A6J4V4U9_9BACT</name>
<comment type="subcellular location">
    <subcellularLocation>
        <location evidence="7">Cell membrane</location>
        <topology evidence="7">Peripheral membrane protein</topology>
    </subcellularLocation>
    <subcellularLocation>
        <location evidence="1">Membrane</location>
    </subcellularLocation>
</comment>
<dbReference type="PRINTS" id="PR00125">
    <property type="entry name" value="ATPASEDELTA"/>
</dbReference>
<keyword evidence="4 7" id="KW-0406">Ion transport</keyword>
<reference evidence="8" key="1">
    <citation type="submission" date="2020-02" db="EMBL/GenBank/DDBJ databases">
        <authorList>
            <person name="Meier V. D."/>
        </authorList>
    </citation>
    <scope>NUCLEOTIDE SEQUENCE</scope>
    <source>
        <strain evidence="8">AVDCRST_MAG70</strain>
    </source>
</reference>
<comment type="function">
    <text evidence="7">F(1)F(0) ATP synthase produces ATP from ADP in the presence of a proton or sodium gradient. F-type ATPases consist of two structural domains, F(1) containing the extramembraneous catalytic core and F(0) containing the membrane proton channel, linked together by a central stalk and a peripheral stalk. During catalysis, ATP synthesis in the catalytic domain of F(1) is coupled via a rotary mechanism of the central stalk subunits to proton translocation.</text>
</comment>
<dbReference type="NCBIfam" id="NF004402">
    <property type="entry name" value="PRK05758.2-2"/>
    <property type="match status" value="1"/>
</dbReference>
<evidence type="ECO:0000256" key="1">
    <source>
        <dbReference type="ARBA" id="ARBA00004370"/>
    </source>
</evidence>
<dbReference type="Gene3D" id="1.10.520.20">
    <property type="entry name" value="N-terminal domain of the delta subunit of the F1F0-ATP synthase"/>
    <property type="match status" value="1"/>
</dbReference>
<evidence type="ECO:0000256" key="6">
    <source>
        <dbReference type="ARBA" id="ARBA00023310"/>
    </source>
</evidence>
<dbReference type="GO" id="GO:0046933">
    <property type="term" value="F:proton-transporting ATP synthase activity, rotational mechanism"/>
    <property type="evidence" value="ECO:0007669"/>
    <property type="project" value="UniProtKB-UniRule"/>
</dbReference>
<evidence type="ECO:0000256" key="7">
    <source>
        <dbReference type="HAMAP-Rule" id="MF_01416"/>
    </source>
</evidence>
<dbReference type="NCBIfam" id="TIGR01145">
    <property type="entry name" value="ATP_synt_delta"/>
    <property type="match status" value="1"/>
</dbReference>
<dbReference type="GO" id="GO:0005886">
    <property type="term" value="C:plasma membrane"/>
    <property type="evidence" value="ECO:0007669"/>
    <property type="project" value="UniProtKB-SubCell"/>
</dbReference>
<evidence type="ECO:0000256" key="5">
    <source>
        <dbReference type="ARBA" id="ARBA00023136"/>
    </source>
</evidence>
<dbReference type="Pfam" id="PF00213">
    <property type="entry name" value="OSCP"/>
    <property type="match status" value="1"/>
</dbReference>
<dbReference type="SUPFAM" id="SSF47928">
    <property type="entry name" value="N-terminal domain of the delta subunit of the F1F0-ATP synthase"/>
    <property type="match status" value="1"/>
</dbReference>
<dbReference type="InterPro" id="IPR026015">
    <property type="entry name" value="ATP_synth_OSCP/delta_N_sf"/>
</dbReference>
<keyword evidence="8" id="KW-0378">Hydrolase</keyword>
<comment type="similarity">
    <text evidence="7">Belongs to the ATPase delta chain family.</text>
</comment>
<evidence type="ECO:0000256" key="4">
    <source>
        <dbReference type="ARBA" id="ARBA00023065"/>
    </source>
</evidence>
<dbReference type="AlphaFoldDB" id="A0A6J4V4U9"/>
<keyword evidence="6 7" id="KW-0066">ATP synthesis</keyword>